<dbReference type="Proteomes" id="UP000007879">
    <property type="component" value="Unassembled WGS sequence"/>
</dbReference>
<dbReference type="STRING" id="400682.A0A1X7VM69"/>
<dbReference type="Pfam" id="PF16669">
    <property type="entry name" value="TTC5_OB"/>
    <property type="match status" value="1"/>
</dbReference>
<dbReference type="OrthoDB" id="423589at2759"/>
<dbReference type="InterPro" id="IPR038645">
    <property type="entry name" value="TTC5_OB_sf"/>
</dbReference>
<dbReference type="KEGG" id="aqu:100631895"/>
<dbReference type="Gene3D" id="2.40.50.550">
    <property type="match status" value="1"/>
</dbReference>
<dbReference type="OMA" id="LEFAQSC"/>
<dbReference type="Gene3D" id="1.25.40.10">
    <property type="entry name" value="Tetratricopeptide repeat domain"/>
    <property type="match status" value="1"/>
</dbReference>
<dbReference type="EnsemblMetazoa" id="Aqu2.1.40930_001">
    <property type="protein sequence ID" value="Aqu2.1.40930_001"/>
    <property type="gene ID" value="Aqu2.1.40930"/>
</dbReference>
<dbReference type="eggNOG" id="ENOG502QQ6C">
    <property type="taxonomic scope" value="Eukaryota"/>
</dbReference>
<feature type="domain" description="Tetratricopeptide repeat protein 5 OB fold" evidence="1">
    <location>
        <begin position="305"/>
        <end position="419"/>
    </location>
</feature>
<evidence type="ECO:0000313" key="3">
    <source>
        <dbReference type="Proteomes" id="UP000007879"/>
    </source>
</evidence>
<dbReference type="InterPro" id="IPR032076">
    <property type="entry name" value="TTC5_OB"/>
</dbReference>
<proteinExistence type="predicted"/>
<dbReference type="SUPFAM" id="SSF48452">
    <property type="entry name" value="TPR-like"/>
    <property type="match status" value="1"/>
</dbReference>
<name>A0A1X7VM69_AMPQE</name>
<evidence type="ECO:0000313" key="2">
    <source>
        <dbReference type="EnsemblMetazoa" id="Aqu2.1.40930_001"/>
    </source>
</evidence>
<organism evidence="2">
    <name type="scientific">Amphimedon queenslandica</name>
    <name type="common">Sponge</name>
    <dbReference type="NCBI Taxonomy" id="400682"/>
    <lineage>
        <taxon>Eukaryota</taxon>
        <taxon>Metazoa</taxon>
        <taxon>Porifera</taxon>
        <taxon>Demospongiae</taxon>
        <taxon>Heteroscleromorpha</taxon>
        <taxon>Haplosclerida</taxon>
        <taxon>Niphatidae</taxon>
        <taxon>Amphimedon</taxon>
    </lineage>
</organism>
<sequence length="427" mass="47969">MADNKERQANDLEEENEKEAKALVEDLYQFNRCYFQTHEIEDATKKDSDVKNKMEETLKLLSLKEGKIPRPLYQYLRGKALNVLPSHSKEAEVLLSQAVKQNPLLVDGWNALGESYWKIGNVSQAHHCFSGALNHELNKESLRNLSMVLRQLGNDEKEKKKNIAESLEKAKQAVSVDVKDGISWMILGNAYLAMFFSVSADPKMLQQATSAYSQAEKDPIALNNPDLHFNMATLQLYEEKYNDGLYHLQQSERFDPGWPTPHQKLASLKRFLQNFNRLIATKGKLKPKRLAQLQQNVAAAINKENKVCSIRELREGKESETEDGGVLIAAVASSFTTDERVPIACVIIDSAGDSIGLTLYNLIHNYQFAVGDILTIPKPTLSHISIPELEVEYDSIRCVNPQTLMVNSNKISSDKLSSSVVQVTAFS</sequence>
<gene>
    <name evidence="2" type="primary">100631895</name>
</gene>
<accession>A0A1X7VM69</accession>
<dbReference type="InParanoid" id="A0A1X7VM69"/>
<protein>
    <recommendedName>
        <fullName evidence="1">Tetratricopeptide repeat protein 5 OB fold domain-containing protein</fullName>
    </recommendedName>
</protein>
<dbReference type="EnsemblMetazoa" id="XM_011411611.2">
    <property type="protein sequence ID" value="XP_011409913.1"/>
    <property type="gene ID" value="LOC100631895"/>
</dbReference>
<reference evidence="3" key="1">
    <citation type="journal article" date="2010" name="Nature">
        <title>The Amphimedon queenslandica genome and the evolution of animal complexity.</title>
        <authorList>
            <person name="Srivastava M."/>
            <person name="Simakov O."/>
            <person name="Chapman J."/>
            <person name="Fahey B."/>
            <person name="Gauthier M.E."/>
            <person name="Mitros T."/>
            <person name="Richards G.S."/>
            <person name="Conaco C."/>
            <person name="Dacre M."/>
            <person name="Hellsten U."/>
            <person name="Larroux C."/>
            <person name="Putnam N.H."/>
            <person name="Stanke M."/>
            <person name="Adamska M."/>
            <person name="Darling A."/>
            <person name="Degnan S.M."/>
            <person name="Oakley T.H."/>
            <person name="Plachetzki D.C."/>
            <person name="Zhai Y."/>
            <person name="Adamski M."/>
            <person name="Calcino A."/>
            <person name="Cummins S.F."/>
            <person name="Goodstein D.M."/>
            <person name="Harris C."/>
            <person name="Jackson D.J."/>
            <person name="Leys S.P."/>
            <person name="Shu S."/>
            <person name="Woodcroft B.J."/>
            <person name="Vervoort M."/>
            <person name="Kosik K.S."/>
            <person name="Manning G."/>
            <person name="Degnan B.M."/>
            <person name="Rokhsar D.S."/>
        </authorList>
    </citation>
    <scope>NUCLEOTIDE SEQUENCE [LARGE SCALE GENOMIC DNA]</scope>
</reference>
<keyword evidence="3" id="KW-1185">Reference proteome</keyword>
<reference evidence="2" key="2">
    <citation type="submission" date="2017-05" db="UniProtKB">
        <authorList>
            <consortium name="EnsemblMetazoa"/>
        </authorList>
    </citation>
    <scope>IDENTIFICATION</scope>
</reference>
<dbReference type="InterPro" id="IPR011990">
    <property type="entry name" value="TPR-like_helical_dom_sf"/>
</dbReference>
<evidence type="ECO:0000259" key="1">
    <source>
        <dbReference type="Pfam" id="PF16669"/>
    </source>
</evidence>
<dbReference type="AlphaFoldDB" id="A0A1X7VM69"/>